<dbReference type="RefSeq" id="WP_200352538.1">
    <property type="nucleotide sequence ID" value="NZ_BAABHZ010000001.1"/>
</dbReference>
<feature type="signal peptide" evidence="1">
    <location>
        <begin position="1"/>
        <end position="23"/>
    </location>
</feature>
<evidence type="ECO:0000313" key="2">
    <source>
        <dbReference type="EMBL" id="MBK1817601.1"/>
    </source>
</evidence>
<dbReference type="EMBL" id="JAENIK010000012">
    <property type="protein sequence ID" value="MBK1817601.1"/>
    <property type="molecule type" value="Genomic_DNA"/>
</dbReference>
<dbReference type="Proteomes" id="UP000600139">
    <property type="component" value="Unassembled WGS sequence"/>
</dbReference>
<evidence type="ECO:0000313" key="3">
    <source>
        <dbReference type="Proteomes" id="UP000600139"/>
    </source>
</evidence>
<sequence length="478" mass="52683">MRLRVFILWLLAIAAAHSNSIIAWNYPLAGYQEGGPKRKLDAPPEPSVFFSQGDILHDITPPVPAVKDKPDTKLDWLIWNETSGLIVSKGPWQAIYMFADTVRMGEVLSSAKVIVDVFELAEGKQATKDARPACSFSVVARNGKPVTLKQTSGPWNIDFEAVPHINEWHVDEEIRFSTRFQLSLTKGDETLKIQTAVRSHANRAVRLGRSIRDGRGFEVRATFQLLRPDGQILETGISEERNGEAKPLDRALVARNKSAEGWFESILISPEILYEMSPDKSTDDADPFAERPPEGFFRKPRFHFPLVDLATGTIAASGRPLWDVSGLFAGLALKPGERISYDPLCDQLHILATDEELFGKLDMLFMGCHLDPPNLAVTITGQDELSVAVISNGKGLISQANHKGEILNSLETDAVLGEGEGIIEVNLEMRHGCPQNVFKTTGIVWNGGKTQLGSAATQGEAETPWMLQAEVLRQEDSP</sequence>
<protein>
    <recommendedName>
        <fullName evidence="4">Glycosyl hydrolase family 98 putative carbohydrate-binding module domain-containing protein</fullName>
    </recommendedName>
</protein>
<organism evidence="2 3">
    <name type="scientific">Luteolibacter yonseiensis</name>
    <dbReference type="NCBI Taxonomy" id="1144680"/>
    <lineage>
        <taxon>Bacteria</taxon>
        <taxon>Pseudomonadati</taxon>
        <taxon>Verrucomicrobiota</taxon>
        <taxon>Verrucomicrobiia</taxon>
        <taxon>Verrucomicrobiales</taxon>
        <taxon>Verrucomicrobiaceae</taxon>
        <taxon>Luteolibacter</taxon>
    </lineage>
</organism>
<dbReference type="AlphaFoldDB" id="A0A934R5K1"/>
<proteinExistence type="predicted"/>
<comment type="caution">
    <text evidence="2">The sequence shown here is derived from an EMBL/GenBank/DDBJ whole genome shotgun (WGS) entry which is preliminary data.</text>
</comment>
<evidence type="ECO:0008006" key="4">
    <source>
        <dbReference type="Google" id="ProtNLM"/>
    </source>
</evidence>
<name>A0A934R5K1_9BACT</name>
<gene>
    <name evidence="2" type="ORF">JIN84_18425</name>
</gene>
<keyword evidence="3" id="KW-1185">Reference proteome</keyword>
<accession>A0A934R5K1</accession>
<keyword evidence="1" id="KW-0732">Signal</keyword>
<reference evidence="2" key="1">
    <citation type="submission" date="2021-01" db="EMBL/GenBank/DDBJ databases">
        <title>Modified the classification status of verrucomicrobia.</title>
        <authorList>
            <person name="Feng X."/>
        </authorList>
    </citation>
    <scope>NUCLEOTIDE SEQUENCE</scope>
    <source>
        <strain evidence="2">JCM 18052</strain>
    </source>
</reference>
<feature type="chain" id="PRO_5036911211" description="Glycosyl hydrolase family 98 putative carbohydrate-binding module domain-containing protein" evidence="1">
    <location>
        <begin position="24"/>
        <end position="478"/>
    </location>
</feature>
<evidence type="ECO:0000256" key="1">
    <source>
        <dbReference type="SAM" id="SignalP"/>
    </source>
</evidence>